<feature type="region of interest" description="Disordered" evidence="1">
    <location>
        <begin position="1"/>
        <end position="42"/>
    </location>
</feature>
<evidence type="ECO:0000313" key="3">
    <source>
        <dbReference type="Proteomes" id="UP000030663"/>
    </source>
</evidence>
<protein>
    <submittedName>
        <fullName evidence="2">Uncharacterized protein</fullName>
    </submittedName>
</protein>
<name>X0BAA5_FUSOX</name>
<dbReference type="EMBL" id="KI979852">
    <property type="protein sequence ID" value="EXK75743.1"/>
    <property type="molecule type" value="Genomic_DNA"/>
</dbReference>
<reference evidence="2 3" key="1">
    <citation type="submission" date="2011-11" db="EMBL/GenBank/DDBJ databases">
        <title>The Genome Sequence of Fusarium oxysporum PHW815.</title>
        <authorList>
            <consortium name="The Broad Institute Genome Sequencing Platform"/>
            <person name="Ma L.-J."/>
            <person name="Gale L.R."/>
            <person name="Schwartz D.C."/>
            <person name="Zhou S."/>
            <person name="Corby-Kistler H."/>
            <person name="Young S.K."/>
            <person name="Zeng Q."/>
            <person name="Gargeya S."/>
            <person name="Fitzgerald M."/>
            <person name="Haas B."/>
            <person name="Abouelleil A."/>
            <person name="Alvarado L."/>
            <person name="Arachchi H.M."/>
            <person name="Berlin A."/>
            <person name="Brown A."/>
            <person name="Chapman S.B."/>
            <person name="Chen Z."/>
            <person name="Dunbar C."/>
            <person name="Freedman E."/>
            <person name="Gearin G."/>
            <person name="Goldberg J."/>
            <person name="Griggs A."/>
            <person name="Gujja S."/>
            <person name="Heiman D."/>
            <person name="Howarth C."/>
            <person name="Larson L."/>
            <person name="Lui A."/>
            <person name="MacDonald P.J.P."/>
            <person name="Montmayeur A."/>
            <person name="Murphy C."/>
            <person name="Neiman D."/>
            <person name="Pearson M."/>
            <person name="Priest M."/>
            <person name="Roberts A."/>
            <person name="Saif S."/>
            <person name="Shea T."/>
            <person name="Shenoy N."/>
            <person name="Sisk P."/>
            <person name="Stolte C."/>
            <person name="Sykes S."/>
            <person name="Wortman J."/>
            <person name="Nusbaum C."/>
            <person name="Birren B."/>
        </authorList>
    </citation>
    <scope>NUCLEOTIDE SEQUENCE [LARGE SCALE GENOMIC DNA]</scope>
    <source>
        <strain evidence="2 3">54005</strain>
    </source>
</reference>
<dbReference type="HOGENOM" id="CLU_3263224_0_0_1"/>
<keyword evidence="3" id="KW-1185">Reference proteome</keyword>
<evidence type="ECO:0000313" key="2">
    <source>
        <dbReference type="EMBL" id="EXK75743.1"/>
    </source>
</evidence>
<sequence>LAEAQHAAERQAFKFNNDATTRPALQHKGNQSTSLESGYNTS</sequence>
<dbReference type="Proteomes" id="UP000030663">
    <property type="component" value="Unassembled WGS sequence"/>
</dbReference>
<accession>X0BAA5</accession>
<gene>
    <name evidence="2" type="ORF">FOQG_19493</name>
</gene>
<feature type="non-terminal residue" evidence="2">
    <location>
        <position position="1"/>
    </location>
</feature>
<proteinExistence type="predicted"/>
<dbReference type="AlphaFoldDB" id="X0BAA5"/>
<organism evidence="2 3">
    <name type="scientific">Fusarium oxysporum f. sp. raphani 54005</name>
    <dbReference type="NCBI Taxonomy" id="1089458"/>
    <lineage>
        <taxon>Eukaryota</taxon>
        <taxon>Fungi</taxon>
        <taxon>Dikarya</taxon>
        <taxon>Ascomycota</taxon>
        <taxon>Pezizomycotina</taxon>
        <taxon>Sordariomycetes</taxon>
        <taxon>Hypocreomycetidae</taxon>
        <taxon>Hypocreales</taxon>
        <taxon>Nectriaceae</taxon>
        <taxon>Fusarium</taxon>
        <taxon>Fusarium oxysporum species complex</taxon>
    </lineage>
</organism>
<evidence type="ECO:0000256" key="1">
    <source>
        <dbReference type="SAM" id="MobiDB-lite"/>
    </source>
</evidence>
<feature type="compositionally biased region" description="Polar residues" evidence="1">
    <location>
        <begin position="28"/>
        <end position="42"/>
    </location>
</feature>
<feature type="compositionally biased region" description="Basic and acidic residues" evidence="1">
    <location>
        <begin position="1"/>
        <end position="12"/>
    </location>
</feature>